<keyword evidence="3" id="KW-0378">Hydrolase</keyword>
<dbReference type="Proteomes" id="UP001596972">
    <property type="component" value="Unassembled WGS sequence"/>
</dbReference>
<evidence type="ECO:0000256" key="5">
    <source>
        <dbReference type="SAM" id="Coils"/>
    </source>
</evidence>
<dbReference type="SUPFAM" id="SSF54001">
    <property type="entry name" value="Cysteine proteinases"/>
    <property type="match status" value="1"/>
</dbReference>
<evidence type="ECO:0000313" key="8">
    <source>
        <dbReference type="EMBL" id="MFD0898790.1"/>
    </source>
</evidence>
<feature type="coiled-coil region" evidence="5">
    <location>
        <begin position="74"/>
        <end position="108"/>
    </location>
</feature>
<organism evidence="8 9">
    <name type="scientific">Actinomadura sediminis</name>
    <dbReference type="NCBI Taxonomy" id="1038904"/>
    <lineage>
        <taxon>Bacteria</taxon>
        <taxon>Bacillati</taxon>
        <taxon>Actinomycetota</taxon>
        <taxon>Actinomycetes</taxon>
        <taxon>Streptosporangiales</taxon>
        <taxon>Thermomonosporaceae</taxon>
        <taxon>Actinomadura</taxon>
    </lineage>
</organism>
<name>A0ABW3EGA5_9ACTN</name>
<dbReference type="InterPro" id="IPR000064">
    <property type="entry name" value="NLP_P60_dom"/>
</dbReference>
<dbReference type="PROSITE" id="PS51935">
    <property type="entry name" value="NLPC_P60"/>
    <property type="match status" value="1"/>
</dbReference>
<dbReference type="EMBL" id="JBHTJA010000001">
    <property type="protein sequence ID" value="MFD0898790.1"/>
    <property type="molecule type" value="Genomic_DNA"/>
</dbReference>
<proteinExistence type="inferred from homology"/>
<evidence type="ECO:0000313" key="9">
    <source>
        <dbReference type="Proteomes" id="UP001596972"/>
    </source>
</evidence>
<evidence type="ECO:0000256" key="6">
    <source>
        <dbReference type="SAM" id="SignalP"/>
    </source>
</evidence>
<keyword evidence="5" id="KW-0175">Coiled coil</keyword>
<feature type="chain" id="PRO_5046164991" evidence="6">
    <location>
        <begin position="44"/>
        <end position="342"/>
    </location>
</feature>
<keyword evidence="4" id="KW-0788">Thiol protease</keyword>
<accession>A0ABW3EGA5</accession>
<reference evidence="9" key="1">
    <citation type="journal article" date="2019" name="Int. J. Syst. Evol. Microbiol.">
        <title>The Global Catalogue of Microorganisms (GCM) 10K type strain sequencing project: providing services to taxonomists for standard genome sequencing and annotation.</title>
        <authorList>
            <consortium name="The Broad Institute Genomics Platform"/>
            <consortium name="The Broad Institute Genome Sequencing Center for Infectious Disease"/>
            <person name="Wu L."/>
            <person name="Ma J."/>
        </authorList>
    </citation>
    <scope>NUCLEOTIDE SEQUENCE [LARGE SCALE GENOMIC DNA]</scope>
    <source>
        <strain evidence="9">JCM 31202</strain>
    </source>
</reference>
<feature type="signal peptide" evidence="6">
    <location>
        <begin position="1"/>
        <end position="43"/>
    </location>
</feature>
<dbReference type="InterPro" id="IPR051794">
    <property type="entry name" value="PG_Endopeptidase_C40"/>
</dbReference>
<keyword evidence="6" id="KW-0732">Signal</keyword>
<evidence type="ECO:0000259" key="7">
    <source>
        <dbReference type="PROSITE" id="PS51935"/>
    </source>
</evidence>
<dbReference type="Gene3D" id="3.90.1720.10">
    <property type="entry name" value="endopeptidase domain like (from Nostoc punctiforme)"/>
    <property type="match status" value="1"/>
</dbReference>
<dbReference type="InterPro" id="IPR038765">
    <property type="entry name" value="Papain-like_cys_pep_sf"/>
</dbReference>
<feature type="domain" description="NlpC/P60" evidence="7">
    <location>
        <begin position="227"/>
        <end position="342"/>
    </location>
</feature>
<sequence length="342" mass="36928">MEPPRPASRPRRTGLARRPAALVLGRTATVAAALAVVSAAPHAAVPRYGSAALADPGPSAGNLASEAYRLADEFEKLTEQYNGLRVRLDQAERAAEASKVNAEKQRGAFEALRKEIGRLAAARYMHGGDDPAVTFVASQDPQAVLDQAATFDYFAEQQSTEVVTYMRAMQAAERARKSAEQRAAQATGLKRQVEEQREKITREYEKIRGKVIKRAPEKLAELPVIGTGKAARALKHAMSKLGRPYVWGAAGPGSFDCSGLTMWAYKQVGINLPHYTGSQFASGVRVSRSELQPGDLVFFHSDLHHMGMYVGDGKMIHAPHTGDVVRIAPMAGRPFAGGVRVA</sequence>
<protein>
    <submittedName>
        <fullName evidence="8">NlpC/P60 family protein</fullName>
    </submittedName>
</protein>
<dbReference type="PANTHER" id="PTHR47359">
    <property type="entry name" value="PEPTIDOGLYCAN DL-ENDOPEPTIDASE CWLO"/>
    <property type="match status" value="1"/>
</dbReference>
<comment type="similarity">
    <text evidence="1">Belongs to the peptidase C40 family.</text>
</comment>
<feature type="coiled-coil region" evidence="5">
    <location>
        <begin position="162"/>
        <end position="210"/>
    </location>
</feature>
<dbReference type="PANTHER" id="PTHR47359:SF3">
    <property type="entry name" value="NLP_P60 DOMAIN-CONTAINING PROTEIN-RELATED"/>
    <property type="match status" value="1"/>
</dbReference>
<evidence type="ECO:0000256" key="3">
    <source>
        <dbReference type="ARBA" id="ARBA00022801"/>
    </source>
</evidence>
<dbReference type="Pfam" id="PF00877">
    <property type="entry name" value="NLPC_P60"/>
    <property type="match status" value="1"/>
</dbReference>
<keyword evidence="2" id="KW-0645">Protease</keyword>
<evidence type="ECO:0000256" key="4">
    <source>
        <dbReference type="ARBA" id="ARBA00022807"/>
    </source>
</evidence>
<comment type="caution">
    <text evidence="8">The sequence shown here is derived from an EMBL/GenBank/DDBJ whole genome shotgun (WGS) entry which is preliminary data.</text>
</comment>
<gene>
    <name evidence="8" type="ORF">ACFQ11_00080</name>
</gene>
<evidence type="ECO:0000256" key="1">
    <source>
        <dbReference type="ARBA" id="ARBA00007074"/>
    </source>
</evidence>
<evidence type="ECO:0000256" key="2">
    <source>
        <dbReference type="ARBA" id="ARBA00022670"/>
    </source>
</evidence>
<keyword evidence="9" id="KW-1185">Reference proteome</keyword>
<dbReference type="RefSeq" id="WP_378295581.1">
    <property type="nucleotide sequence ID" value="NZ_JBHTJA010000001.1"/>
</dbReference>